<name>A0A0W8G5W2_9ZZZZ</name>
<keyword evidence="1" id="KW-0547">Nucleotide-binding</keyword>
<comment type="caution">
    <text evidence="5">The sequence shown here is derived from an EMBL/GenBank/DDBJ whole genome shotgun (WGS) entry which is preliminary data.</text>
</comment>
<reference evidence="5" key="1">
    <citation type="journal article" date="2015" name="Proc. Natl. Acad. Sci. U.S.A.">
        <title>Networks of energetic and metabolic interactions define dynamics in microbial communities.</title>
        <authorList>
            <person name="Embree M."/>
            <person name="Liu J.K."/>
            <person name="Al-Bassam M.M."/>
            <person name="Zengler K."/>
        </authorList>
    </citation>
    <scope>NUCLEOTIDE SEQUENCE</scope>
</reference>
<dbReference type="AlphaFoldDB" id="A0A0W8G5W2"/>
<evidence type="ECO:0000256" key="1">
    <source>
        <dbReference type="ARBA" id="ARBA00022741"/>
    </source>
</evidence>
<evidence type="ECO:0000256" key="3">
    <source>
        <dbReference type="SAM" id="MobiDB-lite"/>
    </source>
</evidence>
<feature type="region of interest" description="Disordered" evidence="3">
    <location>
        <begin position="52"/>
        <end position="104"/>
    </location>
</feature>
<keyword evidence="5" id="KW-0969">Cilium</keyword>
<protein>
    <submittedName>
        <fullName evidence="5">Flagellar biosynthesis protein flhf</fullName>
    </submittedName>
</protein>
<dbReference type="EMBL" id="LNQE01000219">
    <property type="protein sequence ID" value="KUG28434.1"/>
    <property type="molecule type" value="Genomic_DNA"/>
</dbReference>
<dbReference type="GO" id="GO:0005525">
    <property type="term" value="F:GTP binding"/>
    <property type="evidence" value="ECO:0007669"/>
    <property type="project" value="UniProtKB-KW"/>
</dbReference>
<evidence type="ECO:0000313" key="5">
    <source>
        <dbReference type="EMBL" id="KUG28434.1"/>
    </source>
</evidence>
<evidence type="ECO:0000259" key="4">
    <source>
        <dbReference type="SMART" id="SM00962"/>
    </source>
</evidence>
<feature type="region of interest" description="Disordered" evidence="3">
    <location>
        <begin position="382"/>
        <end position="403"/>
    </location>
</feature>
<gene>
    <name evidence="5" type="ORF">ASZ90_001675</name>
</gene>
<keyword evidence="2" id="KW-0342">GTP-binding</keyword>
<keyword evidence="5" id="KW-0282">Flagellum</keyword>
<dbReference type="GO" id="GO:0006614">
    <property type="term" value="P:SRP-dependent cotranslational protein targeting to membrane"/>
    <property type="evidence" value="ECO:0007669"/>
    <property type="project" value="InterPro"/>
</dbReference>
<dbReference type="SUPFAM" id="SSF52540">
    <property type="entry name" value="P-loop containing nucleoside triphosphate hydrolases"/>
    <property type="match status" value="1"/>
</dbReference>
<sequence length="403" mass="43564">MQVRTFRDKNMARILARIKSEMGPDAVILSNQTVRENGHSLCEIMAAVESGDTAQPASAQDKVVTMPQASPKSPPRRQPGRASRPGGETPPDLAIPSPPAGDDWRREWDEIRDHMMALLKPGLKFDRLEPRQRLALQYLEREGVEDAVLLTLFRSLADGGERTVLPALSRMVGIKPLPSGNWGQRVHVLAGPSGAGKTTAVLRLALARKRQHPDAPVTVAALWDGSTGSAMLKRYAELSGITFQSVTSPEEFRTLWESLGPNGWAFAEMPCLRGEESMDQRLRALGMAGHPGVAVHMVLSPTCATSQLRSFASRYRACAPGSIVWTKIDEACNFGALINVAHGMGLPVSALSHGPELNRNLSTASATDVWKLIFKHQLPGEADTECPSGRGMKTDATTAKSAA</sequence>
<dbReference type="SMART" id="SM00962">
    <property type="entry name" value="SRP54"/>
    <property type="match status" value="1"/>
</dbReference>
<dbReference type="InterPro" id="IPR027417">
    <property type="entry name" value="P-loop_NTPase"/>
</dbReference>
<accession>A0A0W8G5W2</accession>
<keyword evidence="5" id="KW-0966">Cell projection</keyword>
<organism evidence="5">
    <name type="scientific">hydrocarbon metagenome</name>
    <dbReference type="NCBI Taxonomy" id="938273"/>
    <lineage>
        <taxon>unclassified sequences</taxon>
        <taxon>metagenomes</taxon>
        <taxon>ecological metagenomes</taxon>
    </lineage>
</organism>
<proteinExistence type="predicted"/>
<dbReference type="InterPro" id="IPR000897">
    <property type="entry name" value="SRP54_GTPase_dom"/>
</dbReference>
<dbReference type="Gene3D" id="3.40.50.300">
    <property type="entry name" value="P-loop containing nucleotide triphosphate hydrolases"/>
    <property type="match status" value="1"/>
</dbReference>
<evidence type="ECO:0000256" key="2">
    <source>
        <dbReference type="ARBA" id="ARBA00023134"/>
    </source>
</evidence>
<feature type="domain" description="SRP54-type proteins GTP-binding" evidence="4">
    <location>
        <begin position="184"/>
        <end position="375"/>
    </location>
</feature>